<protein>
    <submittedName>
        <fullName evidence="5">Filament-like plant protein 4</fullName>
    </submittedName>
</protein>
<evidence type="ECO:0000256" key="1">
    <source>
        <dbReference type="ARBA" id="ARBA00005921"/>
    </source>
</evidence>
<feature type="compositionally biased region" description="Polar residues" evidence="4">
    <location>
        <begin position="1069"/>
        <end position="1078"/>
    </location>
</feature>
<evidence type="ECO:0000313" key="5">
    <source>
        <dbReference type="EMBL" id="KAG1355319.1"/>
    </source>
</evidence>
<dbReference type="InterPro" id="IPR008587">
    <property type="entry name" value="FPP_plant"/>
</dbReference>
<accession>A0A8K0IGZ8</accession>
<organism evidence="5 6">
    <name type="scientific">Cocos nucifera</name>
    <name type="common">Coconut palm</name>
    <dbReference type="NCBI Taxonomy" id="13894"/>
    <lineage>
        <taxon>Eukaryota</taxon>
        <taxon>Viridiplantae</taxon>
        <taxon>Streptophyta</taxon>
        <taxon>Embryophyta</taxon>
        <taxon>Tracheophyta</taxon>
        <taxon>Spermatophyta</taxon>
        <taxon>Magnoliopsida</taxon>
        <taxon>Liliopsida</taxon>
        <taxon>Arecaceae</taxon>
        <taxon>Arecoideae</taxon>
        <taxon>Cocoseae</taxon>
        <taxon>Attaleinae</taxon>
        <taxon>Cocos</taxon>
    </lineage>
</organism>
<feature type="region of interest" description="Disordered" evidence="4">
    <location>
        <begin position="442"/>
        <end position="481"/>
    </location>
</feature>
<evidence type="ECO:0000256" key="4">
    <source>
        <dbReference type="SAM" id="MobiDB-lite"/>
    </source>
</evidence>
<evidence type="ECO:0000256" key="3">
    <source>
        <dbReference type="SAM" id="Coils"/>
    </source>
</evidence>
<dbReference type="OrthoDB" id="1926355at2759"/>
<reference evidence="5" key="1">
    <citation type="journal article" date="2017" name="Gigascience">
        <title>The genome draft of coconut (Cocos nucifera).</title>
        <authorList>
            <person name="Xiao Y."/>
            <person name="Xu P."/>
            <person name="Fan H."/>
            <person name="Baudouin L."/>
            <person name="Xia W."/>
            <person name="Bocs S."/>
            <person name="Xu J."/>
            <person name="Li Q."/>
            <person name="Guo A."/>
            <person name="Zhou L."/>
            <person name="Li J."/>
            <person name="Wu Y."/>
            <person name="Ma Z."/>
            <person name="Armero A."/>
            <person name="Issali A.E."/>
            <person name="Liu N."/>
            <person name="Peng M."/>
            <person name="Yang Y."/>
        </authorList>
    </citation>
    <scope>NUCLEOTIDE SEQUENCE</scope>
    <source>
        <tissue evidence="5">Spear leaf of Hainan Tall coconut</tissue>
    </source>
</reference>
<proteinExistence type="inferred from homology"/>
<gene>
    <name evidence="5" type="ORF">COCNU_07G014310</name>
</gene>
<dbReference type="PANTHER" id="PTHR31580">
    <property type="entry name" value="FILAMENT-LIKE PLANT PROTEIN 4"/>
    <property type="match status" value="1"/>
</dbReference>
<dbReference type="Pfam" id="PF05911">
    <property type="entry name" value="FPP"/>
    <property type="match status" value="1"/>
</dbReference>
<reference evidence="5" key="2">
    <citation type="submission" date="2019-07" db="EMBL/GenBank/DDBJ databases">
        <authorList>
            <person name="Yang Y."/>
            <person name="Bocs S."/>
            <person name="Baudouin L."/>
        </authorList>
    </citation>
    <scope>NUCLEOTIDE SEQUENCE</scope>
    <source>
        <tissue evidence="5">Spear leaf of Hainan Tall coconut</tissue>
    </source>
</reference>
<comment type="caution">
    <text evidence="5">The sequence shown here is derived from an EMBL/GenBank/DDBJ whole genome shotgun (WGS) entry which is preliminary data.</text>
</comment>
<feature type="coiled-coil region" evidence="3">
    <location>
        <begin position="99"/>
        <end position="126"/>
    </location>
</feature>
<evidence type="ECO:0000313" key="6">
    <source>
        <dbReference type="Proteomes" id="UP000797356"/>
    </source>
</evidence>
<feature type="coiled-coil region" evidence="3">
    <location>
        <begin position="202"/>
        <end position="278"/>
    </location>
</feature>
<feature type="region of interest" description="Disordered" evidence="4">
    <location>
        <begin position="1047"/>
        <end position="1119"/>
    </location>
</feature>
<comment type="similarity">
    <text evidence="1">Belongs to the FPP family.</text>
</comment>
<dbReference type="AlphaFoldDB" id="A0A8K0IGZ8"/>
<keyword evidence="6" id="KW-1185">Reference proteome</keyword>
<keyword evidence="2 3" id="KW-0175">Coiled coil</keyword>
<evidence type="ECO:0000256" key="2">
    <source>
        <dbReference type="ARBA" id="ARBA00023054"/>
    </source>
</evidence>
<name>A0A8K0IGZ8_COCNU</name>
<feature type="compositionally biased region" description="Polar residues" evidence="4">
    <location>
        <begin position="442"/>
        <end position="474"/>
    </location>
</feature>
<dbReference type="Proteomes" id="UP000797356">
    <property type="component" value="Chromosome 7"/>
</dbReference>
<feature type="coiled-coil region" evidence="3">
    <location>
        <begin position="835"/>
        <end position="984"/>
    </location>
</feature>
<sequence>MDGLPPRWSWCPGSQGQPLGHKWIADQTVVMDATAYAQSHAVSRGKKNGRANGRSNRLMDPEILFQAASITTVQIVNTRPESTKSVNYVQVSVEKYAHLTDLEDQVKVLNEKLSSAQSEITTKENLVKQHTKVAEEAVSGWEKAEAEASALKVELESVTLLKLAAEERASHLDGALKECMKQIRNVKEESEQKLHDVVFAKTKQWEKIKAELEAKIVDFEQELLKASAENTAASRSLQECSAMLMKISDEKSQADAEIEVLKNNLQLCEKEISSLKYELHVVSKELEIRNEEKNMSVRSADVANKQHLEDVKKISKLEAECQRLRGLVRKKLPGPAALAQMKLEVENLGRDYGDTRLRRSPAKNSSLHHISTPVSDLAFEHIQQFQKENEFLTARLLATEEETKMLKEALSKRNSELQASRNMCARTASKLRSFEVQMLAPNQQMSPSKSNSFTPFNGTLSQHESNPPSLTSMSEDGIDEEGSCSESWATALMLELSQFKKEKDVDKSKKADNSNRLELMDDFLEMERLACVSSETNGTVTISDSVVDRMKIENVEATSMADVQKNGGGEGLQLALVPPTNLVYTGKEQSDGECVSSKFASPLSKLQSQIASLFESGAQDTDMSKLLEGIRCIVQDVQQELPQHSGCVIKETYSADATCDQNEAMGETTDSVISSKQDHNSCCDAKHVTDPGLKNSISQIHDFVISLGKEAIEIQGRTSEDCGINERIEQFSVSVNEVLCNEISLIDFILALSKILFETSFNMSSHKGNERESNSSDCIDKVTLLENKEIEHESAKENFSGVRLLVPHSSSEIEGPIGRDFEVKATLQKFSLEEFEHLKLEKENMEMELARCNEMLEHTKSQLVETEQNLAELKSQLAASQKSNSLSETQLKCMAESYKTLESRTKELEAEIVLLRTKAESLDNELQEERCSHQDDLAKYKDLQEQIERKEKSLTCSDADNDIKTKQENEIAAAAEKLAECQETIRLLGRQLQAMRPPAESSSSSPNIRHRMSDYLLENEPGLGGFNPQTSTHLSHSGMENAAVPMTHRTGSESPLDGYNSHMSPPDTEASSFPRSPVSSKRQKHRSSRSSSSTSFPNTMPEKQGRGFSRFFSKGRSDH</sequence>
<dbReference type="PANTHER" id="PTHR31580:SF4">
    <property type="entry name" value="FILAMENT-LIKE PLANT PROTEIN 6"/>
    <property type="match status" value="1"/>
</dbReference>
<dbReference type="EMBL" id="CM017878">
    <property type="protein sequence ID" value="KAG1355319.1"/>
    <property type="molecule type" value="Genomic_DNA"/>
</dbReference>